<accession>A0A0P9ENY5</accession>
<evidence type="ECO:0000313" key="3">
    <source>
        <dbReference type="EMBL" id="SCX85139.1"/>
    </source>
</evidence>
<feature type="chain" id="PRO_5010433461" evidence="2">
    <location>
        <begin position="30"/>
        <end position="126"/>
    </location>
</feature>
<dbReference type="AlphaFoldDB" id="A0A0P9ENY5"/>
<feature type="region of interest" description="Disordered" evidence="1">
    <location>
        <begin position="30"/>
        <end position="60"/>
    </location>
</feature>
<dbReference type="Proteomes" id="UP000183104">
    <property type="component" value="Unassembled WGS sequence"/>
</dbReference>
<evidence type="ECO:0000313" key="4">
    <source>
        <dbReference type="Proteomes" id="UP000183104"/>
    </source>
</evidence>
<sequence length="126" mass="13239">MRVRCLRRPGGPVLLPAAFAVLFAASPLAAGEPSLPDPTRPPEVTGGSGPSPETVGPPEELNLQSLLHGGERALAIINGRSLRVGDRIHGYTVEEIGRDRVVLAGGEGTRVLRLISTPGMKKVPEH</sequence>
<keyword evidence="4" id="KW-1185">Reference proteome</keyword>
<dbReference type="RefSeq" id="WP_054966208.1">
    <property type="nucleotide sequence ID" value="NZ_FMUN01000001.1"/>
</dbReference>
<proteinExistence type="predicted"/>
<organism evidence="3 4">
    <name type="scientific">Thiohalorhabdus denitrificans</name>
    <dbReference type="NCBI Taxonomy" id="381306"/>
    <lineage>
        <taxon>Bacteria</taxon>
        <taxon>Pseudomonadati</taxon>
        <taxon>Pseudomonadota</taxon>
        <taxon>Gammaproteobacteria</taxon>
        <taxon>Thiohalorhabdales</taxon>
        <taxon>Thiohalorhabdaceae</taxon>
        <taxon>Thiohalorhabdus</taxon>
    </lineage>
</organism>
<reference evidence="4" key="1">
    <citation type="submission" date="2016-10" db="EMBL/GenBank/DDBJ databases">
        <authorList>
            <person name="Varghese N."/>
        </authorList>
    </citation>
    <scope>NUCLEOTIDE SEQUENCE [LARGE SCALE GENOMIC DNA]</scope>
    <source>
        <strain evidence="4">HL 19</strain>
    </source>
</reference>
<dbReference type="EMBL" id="FMUN01000001">
    <property type="protein sequence ID" value="SCX85139.1"/>
    <property type="molecule type" value="Genomic_DNA"/>
</dbReference>
<name>A0A0P9ENY5_9GAMM</name>
<evidence type="ECO:0000256" key="2">
    <source>
        <dbReference type="SAM" id="SignalP"/>
    </source>
</evidence>
<feature type="signal peptide" evidence="2">
    <location>
        <begin position="1"/>
        <end position="29"/>
    </location>
</feature>
<gene>
    <name evidence="3" type="ORF">SAMN05661077_0674</name>
</gene>
<dbReference type="STRING" id="381306.AN478_08655"/>
<keyword evidence="2" id="KW-0732">Signal</keyword>
<protein>
    <submittedName>
        <fullName evidence="3">MSHA biogenesis protein MshK</fullName>
    </submittedName>
</protein>
<evidence type="ECO:0000256" key="1">
    <source>
        <dbReference type="SAM" id="MobiDB-lite"/>
    </source>
</evidence>